<evidence type="ECO:0000259" key="1">
    <source>
        <dbReference type="Pfam" id="PF00668"/>
    </source>
</evidence>
<dbReference type="Proteomes" id="UP000076962">
    <property type="component" value="Unassembled WGS sequence"/>
</dbReference>
<dbReference type="SUPFAM" id="SSF52777">
    <property type="entry name" value="CoA-dependent acyltransferases"/>
    <property type="match status" value="1"/>
</dbReference>
<proteinExistence type="predicted"/>
<keyword evidence="3" id="KW-1185">Reference proteome</keyword>
<dbReference type="EMBL" id="LUTY01002412">
    <property type="protein sequence ID" value="OAD20389.1"/>
    <property type="molecule type" value="Genomic_DNA"/>
</dbReference>
<sequence>ELPPIVPRAEGEPLVWSFAQQRLWFLAQLEGQSAAYNMPAALRLTGQLNETALQRALTALIQRHDSLRLCFPVLDGEATVQRSEVYNPLSVTDLSQLSSREQQSQVTEWTANHAQTPFDLSTGPLLSLRLLKLSQQEQILLFNMHHIISDGWSIGVLIRDLRQLYNAYAQN</sequence>
<reference evidence="2 3" key="1">
    <citation type="submission" date="2016-05" db="EMBL/GenBank/DDBJ databases">
        <title>Single-cell genome of chain-forming Candidatus Thiomargarita nelsonii and comparison to other large sulfur-oxidizing bacteria.</title>
        <authorList>
            <person name="Winkel M."/>
            <person name="Salman V."/>
            <person name="Woyke T."/>
            <person name="Schulz-Vogt H."/>
            <person name="Richter M."/>
            <person name="Flood B."/>
            <person name="Bailey J."/>
            <person name="Amann R."/>
            <person name="Mussmann M."/>
        </authorList>
    </citation>
    <scope>NUCLEOTIDE SEQUENCE [LARGE SCALE GENOMIC DNA]</scope>
    <source>
        <strain evidence="2 3">THI036</strain>
    </source>
</reference>
<protein>
    <submittedName>
        <fullName evidence="2">Condensation domain protein</fullName>
    </submittedName>
</protein>
<evidence type="ECO:0000313" key="2">
    <source>
        <dbReference type="EMBL" id="OAD20389.1"/>
    </source>
</evidence>
<name>A0A176RXF9_9GAMM</name>
<dbReference type="GO" id="GO:0005829">
    <property type="term" value="C:cytosol"/>
    <property type="evidence" value="ECO:0007669"/>
    <property type="project" value="TreeGrafter"/>
</dbReference>
<dbReference type="Pfam" id="PF00668">
    <property type="entry name" value="Condensation"/>
    <property type="match status" value="1"/>
</dbReference>
<gene>
    <name evidence="2" type="ORF">THIOM_003913</name>
</gene>
<dbReference type="Gene3D" id="3.30.559.10">
    <property type="entry name" value="Chloramphenicol acetyltransferase-like domain"/>
    <property type="match status" value="1"/>
</dbReference>
<dbReference type="InterPro" id="IPR023213">
    <property type="entry name" value="CAT-like_dom_sf"/>
</dbReference>
<accession>A0A176RXF9</accession>
<dbReference type="PANTHER" id="PTHR45527">
    <property type="entry name" value="NONRIBOSOMAL PEPTIDE SYNTHETASE"/>
    <property type="match status" value="1"/>
</dbReference>
<organism evidence="2 3">
    <name type="scientific">Candidatus Thiomargarita nelsonii</name>
    <dbReference type="NCBI Taxonomy" id="1003181"/>
    <lineage>
        <taxon>Bacteria</taxon>
        <taxon>Pseudomonadati</taxon>
        <taxon>Pseudomonadota</taxon>
        <taxon>Gammaproteobacteria</taxon>
        <taxon>Thiotrichales</taxon>
        <taxon>Thiotrichaceae</taxon>
        <taxon>Thiomargarita</taxon>
    </lineage>
</organism>
<evidence type="ECO:0000313" key="3">
    <source>
        <dbReference type="Proteomes" id="UP000076962"/>
    </source>
</evidence>
<feature type="non-terminal residue" evidence="2">
    <location>
        <position position="171"/>
    </location>
</feature>
<comment type="caution">
    <text evidence="2">The sequence shown here is derived from an EMBL/GenBank/DDBJ whole genome shotgun (WGS) entry which is preliminary data.</text>
</comment>
<dbReference type="PANTHER" id="PTHR45527:SF14">
    <property type="entry name" value="PLIPASTATIN SYNTHASE SUBUNIT B"/>
    <property type="match status" value="1"/>
</dbReference>
<dbReference type="GO" id="GO:0031177">
    <property type="term" value="F:phosphopantetheine binding"/>
    <property type="evidence" value="ECO:0007669"/>
    <property type="project" value="TreeGrafter"/>
</dbReference>
<dbReference type="GO" id="GO:0044550">
    <property type="term" value="P:secondary metabolite biosynthetic process"/>
    <property type="evidence" value="ECO:0007669"/>
    <property type="project" value="TreeGrafter"/>
</dbReference>
<dbReference type="GO" id="GO:0003824">
    <property type="term" value="F:catalytic activity"/>
    <property type="evidence" value="ECO:0007669"/>
    <property type="project" value="InterPro"/>
</dbReference>
<feature type="domain" description="Condensation" evidence="1">
    <location>
        <begin position="15"/>
        <end position="170"/>
    </location>
</feature>
<feature type="non-terminal residue" evidence="2">
    <location>
        <position position="1"/>
    </location>
</feature>
<dbReference type="AlphaFoldDB" id="A0A176RXF9"/>
<dbReference type="InterPro" id="IPR001242">
    <property type="entry name" value="Condensation_dom"/>
</dbReference>
<dbReference type="GO" id="GO:0043041">
    <property type="term" value="P:amino acid activation for nonribosomal peptide biosynthetic process"/>
    <property type="evidence" value="ECO:0007669"/>
    <property type="project" value="TreeGrafter"/>
</dbReference>